<name>A0AAE7E334_9VIRU</name>
<feature type="transmembrane region" description="Helical" evidence="1">
    <location>
        <begin position="42"/>
        <end position="61"/>
    </location>
</feature>
<evidence type="ECO:0000313" key="3">
    <source>
        <dbReference type="Proteomes" id="UP000830293"/>
    </source>
</evidence>
<keyword evidence="3" id="KW-1185">Reference proteome</keyword>
<accession>A0AAE7E334</accession>
<keyword evidence="1" id="KW-1133">Transmembrane helix</keyword>
<dbReference type="EMBL" id="MT293574">
    <property type="protein sequence ID" value="QKE44408.1"/>
    <property type="molecule type" value="Genomic_DNA"/>
</dbReference>
<dbReference type="RefSeq" id="YP_010800655.1">
    <property type="nucleotide sequence ID" value="NC_076895.1"/>
</dbReference>
<sequence length="62" mass="6356">MAISFGPIALTAARLGSVPIALGVIGGFVAYYFEQFIIDNKWAGILGGVLGGLGLGTFIVLQ</sequence>
<organism evidence="2 3">
    <name type="scientific">Yaravirus sp. 'brasiliensis'</name>
    <dbReference type="NCBI Taxonomy" id="2739681"/>
    <lineage>
        <taxon>Viruses</taxon>
        <taxon>Varidnaviria</taxon>
        <taxon>Bamfordvirae</taxon>
        <taxon>Nucleocytoviricota</taxon>
        <taxon>Mriyaviricetes</taxon>
        <taxon>Yaraviridae</taxon>
        <taxon>Yaravirus</taxon>
        <taxon>Yaravirus brasiliense</taxon>
    </lineage>
</organism>
<evidence type="ECO:0000313" key="2">
    <source>
        <dbReference type="EMBL" id="QKE44408.1"/>
    </source>
</evidence>
<keyword evidence="1" id="KW-0472">Membrane</keyword>
<protein>
    <submittedName>
        <fullName evidence="2">Uncharacterized protein</fullName>
    </submittedName>
</protein>
<keyword evidence="1" id="KW-0812">Transmembrane</keyword>
<evidence type="ECO:0000256" key="1">
    <source>
        <dbReference type="SAM" id="Phobius"/>
    </source>
</evidence>
<dbReference type="Proteomes" id="UP000830293">
    <property type="component" value="Segment"/>
</dbReference>
<dbReference type="KEGG" id="vg:80539291"/>
<reference evidence="2" key="1">
    <citation type="submission" date="2020-04" db="EMBL/GenBank/DDBJ databases">
        <title>A mysterious 80 nm amoeba virus with a near complete 'ORFan genome' challenges the classification of DNA viruses.</title>
        <authorList>
            <person name="Boratto P.V.M."/>
            <person name="Oliveira G.P."/>
            <person name="Machado T.B."/>
            <person name="Andrade A.C.S.P."/>
            <person name="Baudoin J.P."/>
            <person name="Klose T."/>
            <person name="Azza S."/>
            <person name="Decloquement P."/>
            <person name="Chabriere E."/>
            <person name="Colson P."/>
            <person name="Levasseur A."/>
            <person name="La Scola B."/>
            <person name="Abrahao J.S."/>
        </authorList>
    </citation>
    <scope>NUCLEOTIDE SEQUENCE</scope>
    <source>
        <strain evidence="2">BHMG</strain>
    </source>
</reference>
<dbReference type="GeneID" id="80539291"/>
<feature type="transmembrane region" description="Helical" evidence="1">
    <location>
        <begin position="12"/>
        <end position="33"/>
    </location>
</feature>
<proteinExistence type="predicted"/>